<proteinExistence type="inferred from homology"/>
<dbReference type="PANTHER" id="PTHR32552">
    <property type="entry name" value="FERRICHROME IRON RECEPTOR-RELATED"/>
    <property type="match status" value="1"/>
</dbReference>
<sequence length="826" mass="90416">MSAIHELKPLLKALVMSRTLRSRSVLSGMGMACLLPLSAQVLAEDKAFNIAAQSLPQALQAFGEQSNMQVIYSADDLAGLKSFAVKGNMTPESAIGQLLRGTDVRFTVEGNTLMLVRSGSAKGLELGATTINASALGTTTEGTHSYTTGAVTIGKGQQKLKDIPQSVSVLTRKRMDDQNISNLTQAVEATTGLTALKSPGPGIFIYSRGFDIEAIQYDGVPIPRNVYALGSYITENMAIYDRMEVIRGAAGLLQGANSPGGAINMVRKRGQAEPTVTLSAKAGSWDRYGSQADVGGPLNDAGTIRGRAVVNYEKDHSFTDYAWNWEQTVYGALDFDLDEDTVLGIGFSNKKSHGRPYLLGLPRYADASNINLPRSTYTGATWNRSMNDQTAVYADLEHHFNDSWKIKASAIAMNESNEATYQFIAGVVPVGGSTGPRFSDYATDFANKNRAFDIYLDGQFEGFGFKQGLTVGANYSKFTSDDKYARQFTPGVDIFDIDHNRPQKSFDMIADAANLAVSTYDVRQKGLYGSYKINLTDPLTLILGARTSWYDFSFDQDNYFARELQEGGEKNSIKSTGRVTPYVGMVYALNEQWSAYGSVAEVFIPQTQLTKEKTALKPIEGTNYELGIKGELMDGRFNTSLALFRYIQKNRAVSDLTTDIEGPEACNGWYCSTASGKVRSQGLEAEIAGELFDGMQISSGYTYNTTKFLEDSDLKGKRFATGTPMHMFRLWGDYTLPGDFNKVSVGAGVNAQSSTVSFDRSFDLPGFAIWGSRVAYQATDEVNLAVNLNNMFDKRYIIPAFAQINSNSYYGDPRNVMFSVTYKPQF</sequence>
<dbReference type="SUPFAM" id="SSF56935">
    <property type="entry name" value="Porins"/>
    <property type="match status" value="1"/>
</dbReference>
<dbReference type="HOGENOM" id="CLU_008287_9_3_6"/>
<keyword evidence="11 14" id="KW-0472">Membrane</keyword>
<dbReference type="Gene3D" id="2.40.170.20">
    <property type="entry name" value="TonB-dependent receptor, beta-barrel domain"/>
    <property type="match status" value="1"/>
</dbReference>
<dbReference type="Pfam" id="PF07715">
    <property type="entry name" value="Plug"/>
    <property type="match status" value="1"/>
</dbReference>
<dbReference type="eggNOG" id="COG4773">
    <property type="taxonomic scope" value="Bacteria"/>
</dbReference>
<dbReference type="InterPro" id="IPR000531">
    <property type="entry name" value="Beta-barrel_TonB"/>
</dbReference>
<evidence type="ECO:0000313" key="18">
    <source>
        <dbReference type="Proteomes" id="UP000002704"/>
    </source>
</evidence>
<dbReference type="GO" id="GO:0038023">
    <property type="term" value="F:signaling receptor activity"/>
    <property type="evidence" value="ECO:0007669"/>
    <property type="project" value="InterPro"/>
</dbReference>
<dbReference type="GO" id="GO:0015891">
    <property type="term" value="P:siderophore transport"/>
    <property type="evidence" value="ECO:0007669"/>
    <property type="project" value="InterPro"/>
</dbReference>
<dbReference type="EMBL" id="CP000094">
    <property type="protein sequence ID" value="ABA73591.1"/>
    <property type="molecule type" value="Genomic_DNA"/>
</dbReference>
<dbReference type="GO" id="GO:0015344">
    <property type="term" value="F:siderophore uptake transmembrane transporter activity"/>
    <property type="evidence" value="ECO:0007669"/>
    <property type="project" value="TreeGrafter"/>
</dbReference>
<dbReference type="FunFam" id="2.170.130.10:FF:000010">
    <property type="entry name" value="Ferripyoverdine receptor"/>
    <property type="match status" value="1"/>
</dbReference>
<dbReference type="SMART" id="SM00965">
    <property type="entry name" value="STN"/>
    <property type="match status" value="1"/>
</dbReference>
<feature type="domain" description="Secretin/TonB short N-terminal" evidence="16">
    <location>
        <begin position="68"/>
        <end position="118"/>
    </location>
</feature>
<dbReference type="AlphaFoldDB" id="Q3KF65"/>
<evidence type="ECO:0000256" key="2">
    <source>
        <dbReference type="ARBA" id="ARBA00009810"/>
    </source>
</evidence>
<dbReference type="KEGG" id="pfo:Pfl01_1848"/>
<dbReference type="InterPro" id="IPR036942">
    <property type="entry name" value="Beta-barrel_TonB_sf"/>
</dbReference>
<evidence type="ECO:0000313" key="17">
    <source>
        <dbReference type="EMBL" id="ABA73591.1"/>
    </source>
</evidence>
<dbReference type="Gene3D" id="2.170.130.10">
    <property type="entry name" value="TonB-dependent receptor, plug domain"/>
    <property type="match status" value="1"/>
</dbReference>
<evidence type="ECO:0000256" key="6">
    <source>
        <dbReference type="ARBA" id="ARBA00022692"/>
    </source>
</evidence>
<evidence type="ECO:0000256" key="8">
    <source>
        <dbReference type="ARBA" id="ARBA00023004"/>
    </source>
</evidence>
<protein>
    <submittedName>
        <fullName evidence="17">Ferric-siderophore receptor putative iron receptor exported protein</fullName>
    </submittedName>
</protein>
<dbReference type="PROSITE" id="PS52016">
    <property type="entry name" value="TONB_DEPENDENT_REC_3"/>
    <property type="match status" value="1"/>
</dbReference>
<dbReference type="Proteomes" id="UP000002704">
    <property type="component" value="Chromosome"/>
</dbReference>
<evidence type="ECO:0000256" key="7">
    <source>
        <dbReference type="ARBA" id="ARBA00022729"/>
    </source>
</evidence>
<dbReference type="Gene3D" id="3.55.50.30">
    <property type="match status" value="1"/>
</dbReference>
<dbReference type="InterPro" id="IPR011662">
    <property type="entry name" value="Secretin/TonB_short_N"/>
</dbReference>
<dbReference type="CDD" id="cd01347">
    <property type="entry name" value="ligand_gated_channel"/>
    <property type="match status" value="1"/>
</dbReference>
<dbReference type="RefSeq" id="WP_011333312.1">
    <property type="nucleotide sequence ID" value="NC_007492.2"/>
</dbReference>
<evidence type="ECO:0000256" key="13">
    <source>
        <dbReference type="ARBA" id="ARBA00023237"/>
    </source>
</evidence>
<dbReference type="PANTHER" id="PTHR32552:SF74">
    <property type="entry name" value="HYDROXAMATE SIDEROPHORE RECEPTOR FHUE"/>
    <property type="match status" value="1"/>
</dbReference>
<evidence type="ECO:0000256" key="10">
    <source>
        <dbReference type="ARBA" id="ARBA00023077"/>
    </source>
</evidence>
<keyword evidence="9" id="KW-0406">Ion transport</keyword>
<dbReference type="Pfam" id="PF00593">
    <property type="entry name" value="TonB_dep_Rec_b-barrel"/>
    <property type="match status" value="1"/>
</dbReference>
<dbReference type="InterPro" id="IPR012910">
    <property type="entry name" value="Plug_dom"/>
</dbReference>
<keyword evidence="7" id="KW-0732">Signal</keyword>
<keyword evidence="8" id="KW-0408">Iron</keyword>
<gene>
    <name evidence="17" type="ordered locus">Pfl01_1848</name>
</gene>
<keyword evidence="4 14" id="KW-1134">Transmembrane beta strand</keyword>
<evidence type="ECO:0000256" key="11">
    <source>
        <dbReference type="ARBA" id="ARBA00023136"/>
    </source>
</evidence>
<comment type="subcellular location">
    <subcellularLocation>
        <location evidence="1 14">Cell outer membrane</location>
        <topology evidence="1 14">Multi-pass membrane protein</topology>
    </subcellularLocation>
</comment>
<evidence type="ECO:0000256" key="15">
    <source>
        <dbReference type="RuleBase" id="RU003357"/>
    </source>
</evidence>
<accession>Q3KF65</accession>
<keyword evidence="5" id="KW-0410">Iron transport</keyword>
<dbReference type="InterPro" id="IPR037066">
    <property type="entry name" value="Plug_dom_sf"/>
</dbReference>
<keyword evidence="13 14" id="KW-0998">Cell outer membrane</keyword>
<keyword evidence="12 17" id="KW-0675">Receptor</keyword>
<keyword evidence="3 14" id="KW-0813">Transport</keyword>
<dbReference type="InterPro" id="IPR039426">
    <property type="entry name" value="TonB-dep_rcpt-like"/>
</dbReference>
<dbReference type="InterPro" id="IPR010105">
    <property type="entry name" value="TonB_sidphr_rcpt"/>
</dbReference>
<reference evidence="17 18" key="1">
    <citation type="journal article" date="2009" name="Genome Biol.">
        <title>Genomic and genetic analyses of diversity and plant interactions of Pseudomonas fluorescens.</title>
        <authorList>
            <person name="Silby M.W."/>
            <person name="Cerdeno-Tarraga A.M."/>
            <person name="Vernikos G.S."/>
            <person name="Giddens S.R."/>
            <person name="Jackson R.W."/>
            <person name="Preston G.M."/>
            <person name="Zhang X.X."/>
            <person name="Moon C.D."/>
            <person name="Gehrig S.M."/>
            <person name="Godfrey S.A."/>
            <person name="Knight C.G."/>
            <person name="Malone J.G."/>
            <person name="Robinson Z."/>
            <person name="Spiers A.J."/>
            <person name="Harris S."/>
            <person name="Challis G.L."/>
            <person name="Yaxley A.M."/>
            <person name="Harris D."/>
            <person name="Seeger K."/>
            <person name="Murphy L."/>
            <person name="Rutter S."/>
            <person name="Squares R."/>
            <person name="Quail M.A."/>
            <person name="Saunders E."/>
            <person name="Mavromatis K."/>
            <person name="Brettin T.S."/>
            <person name="Bentley S.D."/>
            <person name="Hothersall J."/>
            <person name="Stephens E."/>
            <person name="Thomas C.M."/>
            <person name="Parkhill J."/>
            <person name="Levy S.B."/>
            <person name="Rainey P.B."/>
            <person name="Thomson N.R."/>
        </authorList>
    </citation>
    <scope>NUCLEOTIDE SEQUENCE [LARGE SCALE GENOMIC DNA]</scope>
    <source>
        <strain evidence="17 18">Pf0-1</strain>
    </source>
</reference>
<evidence type="ECO:0000256" key="5">
    <source>
        <dbReference type="ARBA" id="ARBA00022496"/>
    </source>
</evidence>
<comment type="similarity">
    <text evidence="2 14 15">Belongs to the TonB-dependent receptor family.</text>
</comment>
<dbReference type="GO" id="GO:0009279">
    <property type="term" value="C:cell outer membrane"/>
    <property type="evidence" value="ECO:0007669"/>
    <property type="project" value="UniProtKB-SubCell"/>
</dbReference>
<evidence type="ECO:0000256" key="12">
    <source>
        <dbReference type="ARBA" id="ARBA00023170"/>
    </source>
</evidence>
<evidence type="ECO:0000256" key="4">
    <source>
        <dbReference type="ARBA" id="ARBA00022452"/>
    </source>
</evidence>
<evidence type="ECO:0000256" key="3">
    <source>
        <dbReference type="ARBA" id="ARBA00022448"/>
    </source>
</evidence>
<evidence type="ECO:0000256" key="14">
    <source>
        <dbReference type="PROSITE-ProRule" id="PRU01360"/>
    </source>
</evidence>
<evidence type="ECO:0000256" key="1">
    <source>
        <dbReference type="ARBA" id="ARBA00004571"/>
    </source>
</evidence>
<keyword evidence="6 14" id="KW-0812">Transmembrane</keyword>
<dbReference type="NCBIfam" id="TIGR01783">
    <property type="entry name" value="TonB-siderophor"/>
    <property type="match status" value="1"/>
</dbReference>
<evidence type="ECO:0000259" key="16">
    <source>
        <dbReference type="SMART" id="SM00965"/>
    </source>
</evidence>
<evidence type="ECO:0000256" key="9">
    <source>
        <dbReference type="ARBA" id="ARBA00023065"/>
    </source>
</evidence>
<dbReference type="Pfam" id="PF07660">
    <property type="entry name" value="STN"/>
    <property type="match status" value="1"/>
</dbReference>
<organism evidence="17 18">
    <name type="scientific">Pseudomonas fluorescens (strain Pf0-1)</name>
    <dbReference type="NCBI Taxonomy" id="205922"/>
    <lineage>
        <taxon>Bacteria</taxon>
        <taxon>Pseudomonadati</taxon>
        <taxon>Pseudomonadota</taxon>
        <taxon>Gammaproteobacteria</taxon>
        <taxon>Pseudomonadales</taxon>
        <taxon>Pseudomonadaceae</taxon>
        <taxon>Pseudomonas</taxon>
    </lineage>
</organism>
<name>Q3KF65_PSEPF</name>
<keyword evidence="10 15" id="KW-0798">TonB box</keyword>